<protein>
    <submittedName>
        <fullName evidence="2">Spore maturation protein</fullName>
    </submittedName>
</protein>
<proteinExistence type="predicted"/>
<dbReference type="AlphaFoldDB" id="A0A4Z1CM82"/>
<dbReference type="EMBL" id="SRRO01000001">
    <property type="protein sequence ID" value="TGN63759.1"/>
    <property type="molecule type" value="Genomic_DNA"/>
</dbReference>
<dbReference type="InterPro" id="IPR055259">
    <property type="entry name" value="YkvP/CgeB_Glyco_trans-like"/>
</dbReference>
<dbReference type="Pfam" id="PF13524">
    <property type="entry name" value="Glyco_trans_1_2"/>
    <property type="match status" value="1"/>
</dbReference>
<name>A0A4Z1CM82_9ACTN</name>
<evidence type="ECO:0000313" key="3">
    <source>
        <dbReference type="Proteomes" id="UP000297496"/>
    </source>
</evidence>
<evidence type="ECO:0000259" key="1">
    <source>
        <dbReference type="Pfam" id="PF13524"/>
    </source>
</evidence>
<gene>
    <name evidence="2" type="ORF">EXE59_07180</name>
</gene>
<reference evidence="2 3" key="1">
    <citation type="submission" date="2019-04" db="EMBL/GenBank/DDBJ databases">
        <title>Three New Species of Nocardioides, Nocardioides euryhalodurans sp. nov., Nocardioides seonyuensis sp. nov. and Nocardioides eburneoflavus sp. nov. Isolated from Soil.</title>
        <authorList>
            <person name="Roh S.G."/>
            <person name="Lee C."/>
            <person name="Kim M.-K."/>
            <person name="Kim S.B."/>
        </authorList>
    </citation>
    <scope>NUCLEOTIDE SEQUENCE [LARGE SCALE GENOMIC DNA]</scope>
    <source>
        <strain evidence="2 3">MMS17-SY213</strain>
    </source>
</reference>
<keyword evidence="3" id="KW-1185">Reference proteome</keyword>
<organism evidence="2 3">
    <name type="scientific">Nocardioides eburneiflavus</name>
    <dbReference type="NCBI Taxonomy" id="2518372"/>
    <lineage>
        <taxon>Bacteria</taxon>
        <taxon>Bacillati</taxon>
        <taxon>Actinomycetota</taxon>
        <taxon>Actinomycetes</taxon>
        <taxon>Propionibacteriales</taxon>
        <taxon>Nocardioidaceae</taxon>
        <taxon>Nocardioides</taxon>
    </lineage>
</organism>
<dbReference type="Proteomes" id="UP000297496">
    <property type="component" value="Unassembled WGS sequence"/>
</dbReference>
<comment type="caution">
    <text evidence="2">The sequence shown here is derived from an EMBL/GenBank/DDBJ whole genome shotgun (WGS) entry which is preliminary data.</text>
</comment>
<accession>A0A4Z1CM82</accession>
<sequence>MTLSGNHILLVIPAFHGYGDSIAGALRRAGHDVTVHAYDANTTLGAKVRTKLVHELPSRFGSRAGELARQRTQTARAVAAVAASRADVVITVKGDGLGTGYWEAVDASGARQLLWLYDELARMDLDDEVLTSRPSIVSYSPHDVAALRDRGLRVGHVLDAHDHTVPFTPVPSDEVVFIGARYPDRTRLLTALHERGVPVRAYGRDWSRHPVDRARTWQLSRPDVPSARGVDRPTAYGLTAGAVAALNSHTDQDGFTMRTFELPGTGSLQLIDRPDVEALYEPGREVLVFSGVDELAALCERARADRGWAREIAERGRARTLAEHTFDHRVPLLEDAWA</sequence>
<dbReference type="OrthoDB" id="5165900at2"/>
<evidence type="ECO:0000313" key="2">
    <source>
        <dbReference type="EMBL" id="TGN63759.1"/>
    </source>
</evidence>
<feature type="domain" description="Spore protein YkvP/CgeB glycosyl transferase-like" evidence="1">
    <location>
        <begin position="186"/>
        <end position="331"/>
    </location>
</feature>